<dbReference type="PANTHER" id="PTHR48019">
    <property type="entry name" value="SERUM RESPONSE FACTOR HOMOLOG"/>
    <property type="match status" value="1"/>
</dbReference>
<feature type="region of interest" description="Disordered" evidence="6">
    <location>
        <begin position="79"/>
        <end position="105"/>
    </location>
</feature>
<reference evidence="8 9" key="1">
    <citation type="journal article" date="2023" name="G3 (Bethesda)">
        <title>A chromosome-length genome assembly and annotation of blackberry (Rubus argutus, cv. 'Hillquist').</title>
        <authorList>
            <person name="Bruna T."/>
            <person name="Aryal R."/>
            <person name="Dudchenko O."/>
            <person name="Sargent D.J."/>
            <person name="Mead D."/>
            <person name="Buti M."/>
            <person name="Cavallini A."/>
            <person name="Hytonen T."/>
            <person name="Andres J."/>
            <person name="Pham M."/>
            <person name="Weisz D."/>
            <person name="Mascagni F."/>
            <person name="Usai G."/>
            <person name="Natali L."/>
            <person name="Bassil N."/>
            <person name="Fernandez G.E."/>
            <person name="Lomsadze A."/>
            <person name="Armour M."/>
            <person name="Olukolu B."/>
            <person name="Poorten T."/>
            <person name="Britton C."/>
            <person name="Davik J."/>
            <person name="Ashrafi H."/>
            <person name="Aiden E.L."/>
            <person name="Borodovsky M."/>
            <person name="Worthington M."/>
        </authorList>
    </citation>
    <scope>NUCLEOTIDE SEQUENCE [LARGE SCALE GENOMIC DNA]</scope>
    <source>
        <strain evidence="8">PI 553951</strain>
    </source>
</reference>
<protein>
    <recommendedName>
        <fullName evidence="7">MADS-box domain-containing protein</fullName>
    </recommendedName>
</protein>
<evidence type="ECO:0000256" key="4">
    <source>
        <dbReference type="ARBA" id="ARBA00023163"/>
    </source>
</evidence>
<dbReference type="InterPro" id="IPR033896">
    <property type="entry name" value="MEF2-like_N"/>
</dbReference>
<dbReference type="AlphaFoldDB" id="A0AAW1WDV8"/>
<organism evidence="8 9">
    <name type="scientific">Rubus argutus</name>
    <name type="common">Southern blackberry</name>
    <dbReference type="NCBI Taxonomy" id="59490"/>
    <lineage>
        <taxon>Eukaryota</taxon>
        <taxon>Viridiplantae</taxon>
        <taxon>Streptophyta</taxon>
        <taxon>Embryophyta</taxon>
        <taxon>Tracheophyta</taxon>
        <taxon>Spermatophyta</taxon>
        <taxon>Magnoliopsida</taxon>
        <taxon>eudicotyledons</taxon>
        <taxon>Gunneridae</taxon>
        <taxon>Pentapetalae</taxon>
        <taxon>rosids</taxon>
        <taxon>fabids</taxon>
        <taxon>Rosales</taxon>
        <taxon>Rosaceae</taxon>
        <taxon>Rosoideae</taxon>
        <taxon>Rosoideae incertae sedis</taxon>
        <taxon>Rubus</taxon>
    </lineage>
</organism>
<dbReference type="Proteomes" id="UP001457282">
    <property type="component" value="Unassembled WGS sequence"/>
</dbReference>
<dbReference type="SUPFAM" id="SSF55455">
    <property type="entry name" value="SRF-like"/>
    <property type="match status" value="1"/>
</dbReference>
<dbReference type="InterPro" id="IPR002100">
    <property type="entry name" value="TF_MADSbox"/>
</dbReference>
<keyword evidence="2" id="KW-0805">Transcription regulation</keyword>
<dbReference type="InterPro" id="IPR050142">
    <property type="entry name" value="MADS-box/MEF2_TF"/>
</dbReference>
<dbReference type="GO" id="GO:0000977">
    <property type="term" value="F:RNA polymerase II transcription regulatory region sequence-specific DNA binding"/>
    <property type="evidence" value="ECO:0007669"/>
    <property type="project" value="InterPro"/>
</dbReference>
<evidence type="ECO:0000256" key="2">
    <source>
        <dbReference type="ARBA" id="ARBA00023015"/>
    </source>
</evidence>
<evidence type="ECO:0000313" key="8">
    <source>
        <dbReference type="EMBL" id="KAK9922056.1"/>
    </source>
</evidence>
<evidence type="ECO:0000256" key="6">
    <source>
        <dbReference type="SAM" id="MobiDB-lite"/>
    </source>
</evidence>
<dbReference type="GO" id="GO:0045944">
    <property type="term" value="P:positive regulation of transcription by RNA polymerase II"/>
    <property type="evidence" value="ECO:0007669"/>
    <property type="project" value="InterPro"/>
</dbReference>
<dbReference type="GO" id="GO:0046983">
    <property type="term" value="F:protein dimerization activity"/>
    <property type="evidence" value="ECO:0007669"/>
    <property type="project" value="InterPro"/>
</dbReference>
<sequence length="173" mass="19305">MGRGRIEIKKIENTSSRQVTFSKRRGGLFKKANELAVLCDAQVAVIIFSQTGKLYEISSTRMEHILTRYRNCANKGLVQLESSEERPHPHESSEEEPKFDSSALQRKFEAMQQKIEALQLELALSNCSTASQEESVEHSDTSLHLGLSSSRHKRKAASIRPNSNDSGSQVASD</sequence>
<dbReference type="PROSITE" id="PS50066">
    <property type="entry name" value="MADS_BOX_2"/>
    <property type="match status" value="1"/>
</dbReference>
<keyword evidence="4" id="KW-0804">Transcription</keyword>
<accession>A0AAW1WDV8</accession>
<feature type="compositionally biased region" description="Basic and acidic residues" evidence="6">
    <location>
        <begin position="83"/>
        <end position="99"/>
    </location>
</feature>
<feature type="region of interest" description="Disordered" evidence="6">
    <location>
        <begin position="129"/>
        <end position="173"/>
    </location>
</feature>
<dbReference type="EMBL" id="JBEDUW010000006">
    <property type="protein sequence ID" value="KAK9922056.1"/>
    <property type="molecule type" value="Genomic_DNA"/>
</dbReference>
<comment type="subcellular location">
    <subcellularLocation>
        <location evidence="1">Nucleus</location>
    </subcellularLocation>
</comment>
<dbReference type="Pfam" id="PF00319">
    <property type="entry name" value="SRF-TF"/>
    <property type="match status" value="1"/>
</dbReference>
<dbReference type="GO" id="GO:0005634">
    <property type="term" value="C:nucleus"/>
    <property type="evidence" value="ECO:0007669"/>
    <property type="project" value="UniProtKB-SubCell"/>
</dbReference>
<evidence type="ECO:0000256" key="3">
    <source>
        <dbReference type="ARBA" id="ARBA00023125"/>
    </source>
</evidence>
<evidence type="ECO:0000259" key="7">
    <source>
        <dbReference type="PROSITE" id="PS50066"/>
    </source>
</evidence>
<dbReference type="InterPro" id="IPR036879">
    <property type="entry name" value="TF_MADSbox_sf"/>
</dbReference>
<name>A0AAW1WDV8_RUBAR</name>
<gene>
    <name evidence="8" type="ORF">M0R45_030538</name>
</gene>
<dbReference type="PRINTS" id="PR00404">
    <property type="entry name" value="MADSDOMAIN"/>
</dbReference>
<dbReference type="SMART" id="SM00432">
    <property type="entry name" value="MADS"/>
    <property type="match status" value="1"/>
</dbReference>
<comment type="caution">
    <text evidence="8">The sequence shown here is derived from an EMBL/GenBank/DDBJ whole genome shotgun (WGS) entry which is preliminary data.</text>
</comment>
<evidence type="ECO:0000313" key="9">
    <source>
        <dbReference type="Proteomes" id="UP001457282"/>
    </source>
</evidence>
<feature type="domain" description="MADS-box" evidence="7">
    <location>
        <begin position="1"/>
        <end position="61"/>
    </location>
</feature>
<dbReference type="CDD" id="cd00265">
    <property type="entry name" value="MADS_MEF2_like"/>
    <property type="match status" value="1"/>
</dbReference>
<feature type="compositionally biased region" description="Polar residues" evidence="6">
    <location>
        <begin position="160"/>
        <end position="173"/>
    </location>
</feature>
<evidence type="ECO:0000256" key="1">
    <source>
        <dbReference type="ARBA" id="ARBA00004123"/>
    </source>
</evidence>
<dbReference type="Gene3D" id="3.40.1810.10">
    <property type="entry name" value="Transcription factor, MADS-box"/>
    <property type="match status" value="1"/>
</dbReference>
<proteinExistence type="predicted"/>
<keyword evidence="3" id="KW-0238">DNA-binding</keyword>
<evidence type="ECO:0000256" key="5">
    <source>
        <dbReference type="ARBA" id="ARBA00023242"/>
    </source>
</evidence>
<keyword evidence="5" id="KW-0539">Nucleus</keyword>
<keyword evidence="9" id="KW-1185">Reference proteome</keyword>